<protein>
    <submittedName>
        <fullName evidence="1">DUF4044 domain-containing protein</fullName>
    </submittedName>
</protein>
<evidence type="ECO:0000313" key="1">
    <source>
        <dbReference type="EMBL" id="QCI86767.1"/>
    </source>
</evidence>
<evidence type="ECO:0000313" key="2">
    <source>
        <dbReference type="Proteomes" id="UP000298615"/>
    </source>
</evidence>
<dbReference type="Proteomes" id="UP000298615">
    <property type="component" value="Chromosome"/>
</dbReference>
<name>A0A4D7CWP4_9ENTE</name>
<proteinExistence type="predicted"/>
<dbReference type="EMBL" id="CP039712">
    <property type="protein sequence ID" value="QCI86767.1"/>
    <property type="molecule type" value="Genomic_DNA"/>
</dbReference>
<keyword evidence="2" id="KW-1185">Reference proteome</keyword>
<dbReference type="RefSeq" id="WP_136953589.1">
    <property type="nucleotide sequence ID" value="NZ_CP039712.1"/>
</dbReference>
<sequence length="36" mass="3994">MKKSKFDTIKKIVIWLMLIATIGSAIISVIIAAMNM</sequence>
<dbReference type="InterPro" id="IPR025270">
    <property type="entry name" value="DUF4044"/>
</dbReference>
<dbReference type="Pfam" id="PF13253">
    <property type="entry name" value="DUF4044"/>
    <property type="match status" value="1"/>
</dbReference>
<dbReference type="AlphaFoldDB" id="A0A4D7CWP4"/>
<gene>
    <name evidence="1" type="ORF">FA707_07220</name>
</gene>
<reference evidence="1 2" key="1">
    <citation type="submission" date="2019-04" db="EMBL/GenBank/DDBJ databases">
        <title>Vagococcus sp. nov., isolated from faeces of yaks (Bos grunniens).</title>
        <authorList>
            <person name="Ge Y."/>
        </authorList>
    </citation>
    <scope>NUCLEOTIDE SEQUENCE [LARGE SCALE GENOMIC DNA]</scope>
    <source>
        <strain evidence="1 2">MN-17</strain>
    </source>
</reference>
<organism evidence="1 2">
    <name type="scientific">Vagococcus zengguangii</name>
    <dbReference type="NCBI Taxonomy" id="2571750"/>
    <lineage>
        <taxon>Bacteria</taxon>
        <taxon>Bacillati</taxon>
        <taxon>Bacillota</taxon>
        <taxon>Bacilli</taxon>
        <taxon>Lactobacillales</taxon>
        <taxon>Enterococcaceae</taxon>
        <taxon>Vagococcus</taxon>
    </lineage>
</organism>
<dbReference type="KEGG" id="vao:FA707_07220"/>
<accession>A0A4D7CWP4</accession>